<name>X1DFQ8_9ZZZZ</name>
<dbReference type="InterPro" id="IPR055170">
    <property type="entry name" value="GFO_IDH_MocA-like_dom"/>
</dbReference>
<gene>
    <name evidence="3" type="ORF">S03H2_08617</name>
</gene>
<reference evidence="3" key="1">
    <citation type="journal article" date="2014" name="Front. Microbiol.">
        <title>High frequency of phylogenetically diverse reductive dehalogenase-homologous genes in deep subseafloor sedimentary metagenomes.</title>
        <authorList>
            <person name="Kawai M."/>
            <person name="Futagami T."/>
            <person name="Toyoda A."/>
            <person name="Takaki Y."/>
            <person name="Nishi S."/>
            <person name="Hori S."/>
            <person name="Arai W."/>
            <person name="Tsubouchi T."/>
            <person name="Morono Y."/>
            <person name="Uchiyama I."/>
            <person name="Ito T."/>
            <person name="Fujiyama A."/>
            <person name="Inagaki F."/>
            <person name="Takami H."/>
        </authorList>
    </citation>
    <scope>NUCLEOTIDE SEQUENCE</scope>
    <source>
        <strain evidence="3">Expedition CK06-06</strain>
    </source>
</reference>
<dbReference type="SUPFAM" id="SSF51735">
    <property type="entry name" value="NAD(P)-binding Rossmann-fold domains"/>
    <property type="match status" value="1"/>
</dbReference>
<dbReference type="Gene3D" id="3.40.50.720">
    <property type="entry name" value="NAD(P)-binding Rossmann-like Domain"/>
    <property type="match status" value="1"/>
</dbReference>
<dbReference type="Gene3D" id="3.30.360.10">
    <property type="entry name" value="Dihydrodipicolinate Reductase, domain 2"/>
    <property type="match status" value="1"/>
</dbReference>
<dbReference type="InterPro" id="IPR000683">
    <property type="entry name" value="Gfo/Idh/MocA-like_OxRdtase_N"/>
</dbReference>
<proteinExistence type="predicted"/>
<dbReference type="PANTHER" id="PTHR43377:SF1">
    <property type="entry name" value="BILIVERDIN REDUCTASE A"/>
    <property type="match status" value="1"/>
</dbReference>
<dbReference type="Pfam" id="PF01408">
    <property type="entry name" value="GFO_IDH_MocA"/>
    <property type="match status" value="1"/>
</dbReference>
<dbReference type="InterPro" id="IPR036291">
    <property type="entry name" value="NAD(P)-bd_dom_sf"/>
</dbReference>
<dbReference type="Pfam" id="PF22725">
    <property type="entry name" value="GFO_IDH_MocA_C3"/>
    <property type="match status" value="1"/>
</dbReference>
<accession>X1DFQ8</accession>
<evidence type="ECO:0000259" key="1">
    <source>
        <dbReference type="Pfam" id="PF01408"/>
    </source>
</evidence>
<evidence type="ECO:0008006" key="4">
    <source>
        <dbReference type="Google" id="ProtNLM"/>
    </source>
</evidence>
<dbReference type="AlphaFoldDB" id="X1DFQ8"/>
<feature type="domain" description="Gfo/Idh/MocA-like oxidoreductase N-terminal" evidence="1">
    <location>
        <begin position="3"/>
        <end position="87"/>
    </location>
</feature>
<evidence type="ECO:0000259" key="2">
    <source>
        <dbReference type="Pfam" id="PF22725"/>
    </source>
</evidence>
<dbReference type="SUPFAM" id="SSF55347">
    <property type="entry name" value="Glyceraldehyde-3-phosphate dehydrogenase-like, C-terminal domain"/>
    <property type="match status" value="1"/>
</dbReference>
<protein>
    <recommendedName>
        <fullName evidence="4">Gfo/Idh/MocA-like oxidoreductase N-terminal domain-containing protein</fullName>
    </recommendedName>
</protein>
<organism evidence="3">
    <name type="scientific">marine sediment metagenome</name>
    <dbReference type="NCBI Taxonomy" id="412755"/>
    <lineage>
        <taxon>unclassified sequences</taxon>
        <taxon>metagenomes</taxon>
        <taxon>ecological metagenomes</taxon>
    </lineage>
</organism>
<dbReference type="PANTHER" id="PTHR43377">
    <property type="entry name" value="BILIVERDIN REDUCTASE A"/>
    <property type="match status" value="1"/>
</dbReference>
<dbReference type="GO" id="GO:0000166">
    <property type="term" value="F:nucleotide binding"/>
    <property type="evidence" value="ECO:0007669"/>
    <property type="project" value="InterPro"/>
</dbReference>
<evidence type="ECO:0000313" key="3">
    <source>
        <dbReference type="EMBL" id="GAH18997.1"/>
    </source>
</evidence>
<feature type="non-terminal residue" evidence="3">
    <location>
        <position position="1"/>
    </location>
</feature>
<feature type="domain" description="GFO/IDH/MocA-like oxidoreductase" evidence="2">
    <location>
        <begin position="96"/>
        <end position="206"/>
    </location>
</feature>
<dbReference type="EMBL" id="BARU01004218">
    <property type="protein sequence ID" value="GAH18997.1"/>
    <property type="molecule type" value="Genomic_DNA"/>
</dbReference>
<dbReference type="InterPro" id="IPR051450">
    <property type="entry name" value="Gfo/Idh/MocA_Oxidoreductases"/>
</dbReference>
<comment type="caution">
    <text evidence="3">The sequence shown here is derived from an EMBL/GenBank/DDBJ whole genome shotgun (WGS) entry which is preliminary data.</text>
</comment>
<sequence length="235" mass="26846">RIEEAQRLAKKYFIPASFSSVKNLLDETQLDALIIAAPTTEHARIAKTCIERNIDTFIEKPMASTVEECQEIIDIANNRGVRLMVGHIERFNPVIEQVRIFLDQELLGEIYYVETVRSGPFPKRLYGSKDGVVIDLAVHDLDLIHYLFGKLSQIYAHHIQTDTHKQDIYAKVMFRFELGILGSSEFSWISPRKERSISIYGDKGMLFGNLLDQEVWFQILTLSPRLALLSTCAVS</sequence>